<gene>
    <name evidence="1" type="ORF">AXG93_3483s1080</name>
</gene>
<dbReference type="GO" id="GO:0005634">
    <property type="term" value="C:nucleus"/>
    <property type="evidence" value="ECO:0007669"/>
    <property type="project" value="TreeGrafter"/>
</dbReference>
<organism evidence="1 2">
    <name type="scientific">Marchantia polymorpha subsp. ruderalis</name>
    <dbReference type="NCBI Taxonomy" id="1480154"/>
    <lineage>
        <taxon>Eukaryota</taxon>
        <taxon>Viridiplantae</taxon>
        <taxon>Streptophyta</taxon>
        <taxon>Embryophyta</taxon>
        <taxon>Marchantiophyta</taxon>
        <taxon>Marchantiopsida</taxon>
        <taxon>Marchantiidae</taxon>
        <taxon>Marchantiales</taxon>
        <taxon>Marchantiaceae</taxon>
        <taxon>Marchantia</taxon>
    </lineage>
</organism>
<dbReference type="PANTHER" id="PTHR46169:SF15">
    <property type="entry name" value="INNER CENTROMERE PROTEIN A-LIKE ISOFORM X1-RELATED"/>
    <property type="match status" value="1"/>
</dbReference>
<dbReference type="GO" id="GO:0006357">
    <property type="term" value="P:regulation of transcription by RNA polymerase II"/>
    <property type="evidence" value="ECO:0007669"/>
    <property type="project" value="TreeGrafter"/>
</dbReference>
<protein>
    <recommendedName>
        <fullName evidence="3">DUF659 domain-containing protein</fullName>
    </recommendedName>
</protein>
<dbReference type="Proteomes" id="UP000077202">
    <property type="component" value="Unassembled WGS sequence"/>
</dbReference>
<comment type="caution">
    <text evidence="1">The sequence shown here is derived from an EMBL/GenBank/DDBJ whole genome shotgun (WGS) entry which is preliminary data.</text>
</comment>
<dbReference type="PANTHER" id="PTHR46169">
    <property type="entry name" value="DNA REPLICATION-RELATED ELEMENT FACTOR, ISOFORM A"/>
    <property type="match status" value="1"/>
</dbReference>
<accession>A0A176WE57</accession>
<evidence type="ECO:0000313" key="1">
    <source>
        <dbReference type="EMBL" id="OAE30416.1"/>
    </source>
</evidence>
<dbReference type="InterPro" id="IPR052717">
    <property type="entry name" value="Vacuolar_transposase_reg"/>
</dbReference>
<dbReference type="EMBL" id="LVLJ01001335">
    <property type="protein sequence ID" value="OAE30416.1"/>
    <property type="molecule type" value="Genomic_DNA"/>
</dbReference>
<name>A0A176WE57_MARPO</name>
<keyword evidence="2" id="KW-1185">Reference proteome</keyword>
<proteinExistence type="predicted"/>
<dbReference type="Gene3D" id="1.10.10.1070">
    <property type="entry name" value="Zinc finger, BED domain-containing"/>
    <property type="match status" value="1"/>
</dbReference>
<sequence length="263" mass="29860">MSKQSCPTVETNQVMTATAMRHDATTSEKKLITVALADMCAVDMRPFYIVKGRGFRNYTQTVLNIGVNSKVGMLVKNILPDPTTISRNVQKRSNAGRKILTAALKTHQAEVVRIGNTTDIWTDDIDKNEIAKTLKQENVTRWKSAFRCMISVDEALSELTEILRARGRGMVFKVCKIDHELLKEFIAFLVLFQEATLALEMFVEPTLHRVLYFWQNLLKHCQVVAADITTKEKDDTIITLKKYSPAFIAFKPKFAELIGKKFI</sequence>
<evidence type="ECO:0000313" key="2">
    <source>
        <dbReference type="Proteomes" id="UP000077202"/>
    </source>
</evidence>
<dbReference type="SUPFAM" id="SSF140996">
    <property type="entry name" value="Hermes dimerisation domain"/>
    <property type="match status" value="1"/>
</dbReference>
<evidence type="ECO:0008006" key="3">
    <source>
        <dbReference type="Google" id="ProtNLM"/>
    </source>
</evidence>
<dbReference type="AlphaFoldDB" id="A0A176WE57"/>
<reference evidence="1" key="1">
    <citation type="submission" date="2016-03" db="EMBL/GenBank/DDBJ databases">
        <title>Mechanisms controlling the formation of the plant cell surface in tip-growing cells are functionally conserved among land plants.</title>
        <authorList>
            <person name="Honkanen S."/>
            <person name="Jones V.A."/>
            <person name="Morieri G."/>
            <person name="Champion C."/>
            <person name="Hetherington A.J."/>
            <person name="Kelly S."/>
            <person name="Saint-Marcoux D."/>
            <person name="Proust H."/>
            <person name="Prescott H."/>
            <person name="Dolan L."/>
        </authorList>
    </citation>
    <scope>NUCLEOTIDE SEQUENCE [LARGE SCALE GENOMIC DNA]</scope>
    <source>
        <tissue evidence="1">Whole gametophyte</tissue>
    </source>
</reference>